<keyword evidence="9" id="KW-0862">Zinc</keyword>
<evidence type="ECO:0000256" key="6">
    <source>
        <dbReference type="ARBA" id="ARBA00022737"/>
    </source>
</evidence>
<evidence type="ECO:0000256" key="5">
    <source>
        <dbReference type="ARBA" id="ARBA00022723"/>
    </source>
</evidence>
<keyword evidence="7 15" id="KW-0863">Zinc-finger</keyword>
<keyword evidence="12" id="KW-0010">Activator</keyword>
<keyword evidence="3" id="KW-0217">Developmental protein</keyword>
<proteinExistence type="inferred from homology"/>
<accession>A0A9Q8Z4G2</accession>
<evidence type="ECO:0000256" key="13">
    <source>
        <dbReference type="ARBA" id="ARBA00023163"/>
    </source>
</evidence>
<organism evidence="18 19">
    <name type="scientific">Curvularia clavata</name>
    <dbReference type="NCBI Taxonomy" id="95742"/>
    <lineage>
        <taxon>Eukaryota</taxon>
        <taxon>Fungi</taxon>
        <taxon>Dikarya</taxon>
        <taxon>Ascomycota</taxon>
        <taxon>Pezizomycotina</taxon>
        <taxon>Dothideomycetes</taxon>
        <taxon>Pleosporomycetidae</taxon>
        <taxon>Pleosporales</taxon>
        <taxon>Pleosporineae</taxon>
        <taxon>Pleosporaceae</taxon>
        <taxon>Curvularia</taxon>
    </lineage>
</organism>
<keyword evidence="4" id="KW-0678">Repressor</keyword>
<dbReference type="EMBL" id="CP089275">
    <property type="protein sequence ID" value="USP76091.1"/>
    <property type="molecule type" value="Genomic_DNA"/>
</dbReference>
<protein>
    <recommendedName>
        <fullName evidence="17">C2H2-type domain-containing protein</fullName>
    </recommendedName>
</protein>
<dbReference type="OrthoDB" id="6105938at2759"/>
<evidence type="ECO:0000313" key="18">
    <source>
        <dbReference type="EMBL" id="USP76091.1"/>
    </source>
</evidence>
<keyword evidence="8" id="KW-0221">Differentiation</keyword>
<evidence type="ECO:0000256" key="2">
    <source>
        <dbReference type="ARBA" id="ARBA00006991"/>
    </source>
</evidence>
<dbReference type="Proteomes" id="UP001056012">
    <property type="component" value="Chromosome 2"/>
</dbReference>
<keyword evidence="19" id="KW-1185">Reference proteome</keyword>
<dbReference type="VEuPathDB" id="FungiDB:yc1106_03365"/>
<name>A0A9Q8Z4G2_CURCL</name>
<gene>
    <name evidence="18" type="ORF">yc1106_03365</name>
</gene>
<evidence type="ECO:0000256" key="4">
    <source>
        <dbReference type="ARBA" id="ARBA00022491"/>
    </source>
</evidence>
<evidence type="ECO:0000256" key="16">
    <source>
        <dbReference type="SAM" id="MobiDB-lite"/>
    </source>
</evidence>
<keyword evidence="13" id="KW-0804">Transcription</keyword>
<evidence type="ECO:0000256" key="1">
    <source>
        <dbReference type="ARBA" id="ARBA00004123"/>
    </source>
</evidence>
<dbReference type="Pfam" id="PF12874">
    <property type="entry name" value="zf-met"/>
    <property type="match status" value="1"/>
</dbReference>
<keyword evidence="10" id="KW-0805">Transcription regulation</keyword>
<dbReference type="Gene3D" id="3.30.160.60">
    <property type="entry name" value="Classic Zinc Finger"/>
    <property type="match status" value="1"/>
</dbReference>
<keyword evidence="5" id="KW-0479">Metal-binding</keyword>
<keyword evidence="11" id="KW-0238">DNA-binding</keyword>
<dbReference type="PANTHER" id="PTHR24379">
    <property type="entry name" value="KRAB AND ZINC FINGER DOMAIN-CONTAINING"/>
    <property type="match status" value="1"/>
</dbReference>
<evidence type="ECO:0000313" key="19">
    <source>
        <dbReference type="Proteomes" id="UP001056012"/>
    </source>
</evidence>
<comment type="similarity">
    <text evidence="2">Belongs to the krueppel C2H2-type zinc-finger protein family.</text>
</comment>
<sequence>MATTSNNRFALFATEDDSVSPPSSPEDLAKNPFLNQVDDDPLPWEEVKKRNTPLTATTARPGKRLVGVTNDRFKCPPVLRILDWRERATSQSTADCSEKHSPDIFENWCGACSLKFPSKTALLSHIKASENHENYCNLCKRVFKDRNGLKNHVDNAAGHETYCNLCLSAFKDEWGLRNHLENNPNAGHQFVCMTCLLAFHTESELGVHLILDDKHVRCKTCRRGFRNQEERDQHWLTTNRHKHCMQPGCEFDGPNQAALTEHLKRDHFQCQGCKEVFPSLTKLNHHYEGCSFAVACSQCGEKCGGKSQLEVHLKHCLRCEECGYHTQHEGNFQIHHQHMTKHSPAELVCWGCDAPMRKHSSLINHLESGNCPSLSDPALLMRCLGTWWYSPLYMDLDMHAHIRTGRVDIHEVWKWMAEGALHPFLCRDTDCGKTFSHLSSLLLHCESKACGWDVNRLNMPGLEAEFKRAWLRRDSGTS</sequence>
<evidence type="ECO:0000256" key="10">
    <source>
        <dbReference type="ARBA" id="ARBA00023015"/>
    </source>
</evidence>
<dbReference type="PANTHER" id="PTHR24379:SF128">
    <property type="entry name" value="C2H2-TYPE DOMAIN-CONTAINING PROTEIN"/>
    <property type="match status" value="1"/>
</dbReference>
<feature type="domain" description="C2H2-type" evidence="17">
    <location>
        <begin position="424"/>
        <end position="444"/>
    </location>
</feature>
<dbReference type="InterPro" id="IPR013087">
    <property type="entry name" value="Znf_C2H2_type"/>
</dbReference>
<evidence type="ECO:0000256" key="12">
    <source>
        <dbReference type="ARBA" id="ARBA00023159"/>
    </source>
</evidence>
<dbReference type="AlphaFoldDB" id="A0A9Q8Z4G2"/>
<dbReference type="GO" id="GO:0008270">
    <property type="term" value="F:zinc ion binding"/>
    <property type="evidence" value="ECO:0007669"/>
    <property type="project" value="UniProtKB-KW"/>
</dbReference>
<evidence type="ECO:0000256" key="9">
    <source>
        <dbReference type="ARBA" id="ARBA00022833"/>
    </source>
</evidence>
<evidence type="ECO:0000256" key="7">
    <source>
        <dbReference type="ARBA" id="ARBA00022771"/>
    </source>
</evidence>
<evidence type="ECO:0000256" key="11">
    <source>
        <dbReference type="ARBA" id="ARBA00023125"/>
    </source>
</evidence>
<evidence type="ECO:0000256" key="14">
    <source>
        <dbReference type="ARBA" id="ARBA00023242"/>
    </source>
</evidence>
<dbReference type="PROSITE" id="PS50157">
    <property type="entry name" value="ZINC_FINGER_C2H2_2"/>
    <property type="match status" value="1"/>
</dbReference>
<evidence type="ECO:0000256" key="3">
    <source>
        <dbReference type="ARBA" id="ARBA00022473"/>
    </source>
</evidence>
<dbReference type="SMART" id="SM00355">
    <property type="entry name" value="ZnF_C2H2"/>
    <property type="match status" value="10"/>
</dbReference>
<evidence type="ECO:0000259" key="17">
    <source>
        <dbReference type="PROSITE" id="PS50157"/>
    </source>
</evidence>
<evidence type="ECO:0000256" key="8">
    <source>
        <dbReference type="ARBA" id="ARBA00022782"/>
    </source>
</evidence>
<comment type="subcellular location">
    <subcellularLocation>
        <location evidence="1">Nucleus</location>
    </subcellularLocation>
</comment>
<evidence type="ECO:0000256" key="15">
    <source>
        <dbReference type="PROSITE-ProRule" id="PRU00042"/>
    </source>
</evidence>
<keyword evidence="14" id="KW-0539">Nucleus</keyword>
<keyword evidence="6" id="KW-0677">Repeat</keyword>
<feature type="region of interest" description="Disordered" evidence="16">
    <location>
        <begin position="1"/>
        <end position="31"/>
    </location>
</feature>
<reference evidence="18" key="1">
    <citation type="submission" date="2021-12" db="EMBL/GenBank/DDBJ databases">
        <title>Curvularia clavata genome.</title>
        <authorList>
            <person name="Cao Y."/>
        </authorList>
    </citation>
    <scope>NUCLEOTIDE SEQUENCE</scope>
    <source>
        <strain evidence="18">Yc1106</strain>
    </source>
</reference>